<evidence type="ECO:0000256" key="1">
    <source>
        <dbReference type="SAM" id="MobiDB-lite"/>
    </source>
</evidence>
<evidence type="ECO:0000313" key="2">
    <source>
        <dbReference type="EMBL" id="SHE31980.1"/>
    </source>
</evidence>
<dbReference type="Proteomes" id="UP000184035">
    <property type="component" value="Unassembled WGS sequence"/>
</dbReference>
<name>A0A1M4SIE9_9CLOT</name>
<dbReference type="STRING" id="1533.SAMN05443638_10141"/>
<dbReference type="AlphaFoldDB" id="A0A1M4SIE9"/>
<evidence type="ECO:0000313" key="3">
    <source>
        <dbReference type="Proteomes" id="UP000184035"/>
    </source>
</evidence>
<protein>
    <submittedName>
        <fullName evidence="2">Uncharacterized protein</fullName>
    </submittedName>
</protein>
<feature type="region of interest" description="Disordered" evidence="1">
    <location>
        <begin position="57"/>
        <end position="77"/>
    </location>
</feature>
<accession>A0A1M4SIE9</accession>
<organism evidence="2 3">
    <name type="scientific">Clostridium fallax</name>
    <dbReference type="NCBI Taxonomy" id="1533"/>
    <lineage>
        <taxon>Bacteria</taxon>
        <taxon>Bacillati</taxon>
        <taxon>Bacillota</taxon>
        <taxon>Clostridia</taxon>
        <taxon>Eubacteriales</taxon>
        <taxon>Clostridiaceae</taxon>
        <taxon>Clostridium</taxon>
    </lineage>
</organism>
<dbReference type="RefSeq" id="WP_072892215.1">
    <property type="nucleotide sequence ID" value="NZ_FQVM01000001.1"/>
</dbReference>
<sequence length="400" mass="47996">MIDKRYVILLLLYLNNYNKINNLEKDKLKKDKLEKNIKDNSFSKDDYYKDSFYKNNNIKTNSNTKTNKKNNSNINKDDINKNNINKILWEKHYKTFDFKDKTFNNKKALLVSKKNEYIKIKDEKNKYKKDNKKNHKNNFINKNTKKNNFINKTVKKQDLLNKNIKENNFKKDIKENNFKEDKFNLSHKRRDEEYTIFNNIKQVEKINSDFKFYDDKKSVKNNKNTEKSYVNTCGSNINIPKKLAYLKVQEVFSGNINFPKYIYDISNIKCKLDIKNVYLEIDSKNKLKGKAIYDGILKVSIEYLEPKRFSKNNLTGNNKFYVFFIPFKGNKIININFVENINLSIIKKLLVEKLNENFNIYKSFKNKRSINEYIDFYKSIHLIIETDTRINLLKKVEVKL</sequence>
<keyword evidence="3" id="KW-1185">Reference proteome</keyword>
<gene>
    <name evidence="2" type="ORF">SAMN05443638_10141</name>
</gene>
<proteinExistence type="predicted"/>
<reference evidence="2 3" key="1">
    <citation type="submission" date="2016-11" db="EMBL/GenBank/DDBJ databases">
        <authorList>
            <person name="Jaros S."/>
            <person name="Januszkiewicz K."/>
            <person name="Wedrychowicz H."/>
        </authorList>
    </citation>
    <scope>NUCLEOTIDE SEQUENCE [LARGE SCALE GENOMIC DNA]</scope>
    <source>
        <strain evidence="2 3">DSM 2631</strain>
    </source>
</reference>
<feature type="compositionally biased region" description="Low complexity" evidence="1">
    <location>
        <begin position="57"/>
        <end position="74"/>
    </location>
</feature>
<dbReference type="EMBL" id="FQVM01000001">
    <property type="protein sequence ID" value="SHE31980.1"/>
    <property type="molecule type" value="Genomic_DNA"/>
</dbReference>